<evidence type="ECO:0008006" key="4">
    <source>
        <dbReference type="Google" id="ProtNLM"/>
    </source>
</evidence>
<gene>
    <name evidence="2" type="ORF">SCF082_LOCUS34511</name>
</gene>
<organism evidence="2 3">
    <name type="scientific">Durusdinium trenchii</name>
    <dbReference type="NCBI Taxonomy" id="1381693"/>
    <lineage>
        <taxon>Eukaryota</taxon>
        <taxon>Sar</taxon>
        <taxon>Alveolata</taxon>
        <taxon>Dinophyceae</taxon>
        <taxon>Suessiales</taxon>
        <taxon>Symbiodiniaceae</taxon>
        <taxon>Durusdinium</taxon>
    </lineage>
</organism>
<dbReference type="EMBL" id="CAXAMM010031735">
    <property type="protein sequence ID" value="CAK9068600.1"/>
    <property type="molecule type" value="Genomic_DNA"/>
</dbReference>
<sequence>MPHDVLTLDFYVPESSYCADQERFKGKAIFQEILKVTPEVTLAWIRRVSKDSSTKAKARGETINEYVETHQDRTKNALAKSVEAAFQAWCEELRADESQFMAERITAEKESVKNRAKLVRQLEECHDRAWQTVAKFMEESMMLFAGKTSDADSTLLPVSRSWVRNSVQAMGTGSDDVGVVLWLNLPAVGILCAERREFFLTYIANVLADWPRNSVAFVVMPNRAGQDGRTLGLSASQNNEMCDGNQNASIVCGTLSLDSSGKEIMARLSNEIYNACRAGKLNLSGFPAFDPLVQALKSNGAQEAPKAFRVSSQVGDKLLVLESLAQKWVSNEGTAERAQQMIRDHNSEYNPEGEYWSTTAEPEEPPAKRAKLESLTQAEISKEAREVMQEGDGQWFSFNLKASSLVLLEGKNLPSHLTKLNNVNHPVELKALMTDLEDLGE</sequence>
<protein>
    <recommendedName>
        <fullName evidence="4">FACT complex subunit</fullName>
    </recommendedName>
</protein>
<reference evidence="2 3" key="1">
    <citation type="submission" date="2024-02" db="EMBL/GenBank/DDBJ databases">
        <authorList>
            <person name="Chen Y."/>
            <person name="Shah S."/>
            <person name="Dougan E. K."/>
            <person name="Thang M."/>
            <person name="Chan C."/>
        </authorList>
    </citation>
    <scope>NUCLEOTIDE SEQUENCE [LARGE SCALE GENOMIC DNA]</scope>
</reference>
<keyword evidence="3" id="KW-1185">Reference proteome</keyword>
<accession>A0ABP0P1N4</accession>
<proteinExistence type="predicted"/>
<name>A0ABP0P1N4_9DINO</name>
<comment type="caution">
    <text evidence="2">The sequence shown here is derived from an EMBL/GenBank/DDBJ whole genome shotgun (WGS) entry which is preliminary data.</text>
</comment>
<feature type="non-terminal residue" evidence="2">
    <location>
        <position position="441"/>
    </location>
</feature>
<dbReference type="Proteomes" id="UP001642464">
    <property type="component" value="Unassembled WGS sequence"/>
</dbReference>
<evidence type="ECO:0000256" key="1">
    <source>
        <dbReference type="SAM" id="MobiDB-lite"/>
    </source>
</evidence>
<evidence type="ECO:0000313" key="2">
    <source>
        <dbReference type="EMBL" id="CAK9068600.1"/>
    </source>
</evidence>
<feature type="region of interest" description="Disordered" evidence="1">
    <location>
        <begin position="346"/>
        <end position="366"/>
    </location>
</feature>
<evidence type="ECO:0000313" key="3">
    <source>
        <dbReference type="Proteomes" id="UP001642464"/>
    </source>
</evidence>